<evidence type="ECO:0000313" key="2">
    <source>
        <dbReference type="Proteomes" id="UP000191010"/>
    </source>
</evidence>
<sequence length="121" mass="13499">MPSKRLSLGQEPLLWEIALEHYGPELLLEFVVELWGTFDYPEHATVDHLSTATLGHQVLNLLKIAQGRVGAFVPLRDAIPGTVTLYSRHASDLADGLMARLPMNQLTHRTKGDRIDDEMGI</sequence>
<keyword evidence="2" id="KW-1185">Reference proteome</keyword>
<dbReference type="Proteomes" id="UP000191010">
    <property type="component" value="Chromosome"/>
</dbReference>
<evidence type="ECO:0000313" key="1">
    <source>
        <dbReference type="EMBL" id="AQW70401.1"/>
    </source>
</evidence>
<reference evidence="1 2" key="1">
    <citation type="submission" date="2017-02" db="EMBL/GenBank/DDBJ databases">
        <authorList>
            <person name="Guo L."/>
        </authorList>
    </citation>
    <scope>NUCLEOTIDE SEQUENCE [LARGE SCALE GENOMIC DNA]</scope>
    <source>
        <strain evidence="1 2">PRS09-11288</strain>
    </source>
</reference>
<dbReference type="RefSeq" id="WP_078479294.1">
    <property type="nucleotide sequence ID" value="NZ_CP019952.1"/>
</dbReference>
<dbReference type="EMBL" id="CP019952">
    <property type="protein sequence ID" value="AQW70401.1"/>
    <property type="molecule type" value="Genomic_DNA"/>
</dbReference>
<organism evidence="1 2">
    <name type="scientific">Pseudomonas parafulva</name>
    <dbReference type="NCBI Taxonomy" id="157782"/>
    <lineage>
        <taxon>Bacteria</taxon>
        <taxon>Pseudomonadati</taxon>
        <taxon>Pseudomonadota</taxon>
        <taxon>Gammaproteobacteria</taxon>
        <taxon>Pseudomonadales</taxon>
        <taxon>Pseudomonadaceae</taxon>
        <taxon>Pseudomonas</taxon>
    </lineage>
</organism>
<gene>
    <name evidence="1" type="ORF">B2J77_20300</name>
</gene>
<protein>
    <submittedName>
        <fullName evidence="1">Uncharacterized protein</fullName>
    </submittedName>
</protein>
<proteinExistence type="predicted"/>
<name>A0ABM6J7D7_9PSED</name>
<accession>A0ABM6J7D7</accession>